<evidence type="ECO:0000256" key="5">
    <source>
        <dbReference type="ARBA" id="ARBA00023128"/>
    </source>
</evidence>
<organism evidence="10 11">
    <name type="scientific">Homarus americanus</name>
    <name type="common">American lobster</name>
    <dbReference type="NCBI Taxonomy" id="6706"/>
    <lineage>
        <taxon>Eukaryota</taxon>
        <taxon>Metazoa</taxon>
        <taxon>Ecdysozoa</taxon>
        <taxon>Arthropoda</taxon>
        <taxon>Crustacea</taxon>
        <taxon>Multicrustacea</taxon>
        <taxon>Malacostraca</taxon>
        <taxon>Eumalacostraca</taxon>
        <taxon>Eucarida</taxon>
        <taxon>Decapoda</taxon>
        <taxon>Pleocyemata</taxon>
        <taxon>Astacidea</taxon>
        <taxon>Nephropoidea</taxon>
        <taxon>Nephropidae</taxon>
        <taxon>Homarus</taxon>
    </lineage>
</organism>
<evidence type="ECO:0000256" key="1">
    <source>
        <dbReference type="ARBA" id="ARBA00004173"/>
    </source>
</evidence>
<evidence type="ECO:0000256" key="4">
    <source>
        <dbReference type="ARBA" id="ARBA00022980"/>
    </source>
</evidence>
<evidence type="ECO:0000313" key="11">
    <source>
        <dbReference type="Proteomes" id="UP000747542"/>
    </source>
</evidence>
<evidence type="ECO:0000256" key="2">
    <source>
        <dbReference type="ARBA" id="ARBA00007232"/>
    </source>
</evidence>
<evidence type="ECO:0000256" key="3">
    <source>
        <dbReference type="ARBA" id="ARBA00022946"/>
    </source>
</evidence>
<evidence type="ECO:0000256" key="7">
    <source>
        <dbReference type="ARBA" id="ARBA00035181"/>
    </source>
</evidence>
<evidence type="ECO:0000256" key="9">
    <source>
        <dbReference type="SAM" id="MobiDB-lite"/>
    </source>
</evidence>
<dbReference type="Pfam" id="PF18699">
    <property type="entry name" value="MRPL52"/>
    <property type="match status" value="1"/>
</dbReference>
<protein>
    <recommendedName>
        <fullName evidence="7">Large ribosomal subunit protein mL52</fullName>
    </recommendedName>
    <alternativeName>
        <fullName evidence="8">39S ribosomal protein L52, mitochondrial</fullName>
    </alternativeName>
</protein>
<keyword evidence="11" id="KW-1185">Reference proteome</keyword>
<dbReference type="PANTHER" id="PTHR34090">
    <property type="entry name" value="39S RIBOSOMAL PROTEIN L52, MITOCHONDRIAL"/>
    <property type="match status" value="1"/>
</dbReference>
<dbReference type="InterPro" id="IPR034596">
    <property type="entry name" value="Ribosomal_mL52"/>
</dbReference>
<dbReference type="PANTHER" id="PTHR34090:SF1">
    <property type="entry name" value="LARGE RIBOSOMAL SUBUNIT PROTEIN ML52"/>
    <property type="match status" value="1"/>
</dbReference>
<comment type="similarity">
    <text evidence="2">Belongs to the mitochondrion-specific ribosomal protein mL52 family.</text>
</comment>
<evidence type="ECO:0000256" key="8">
    <source>
        <dbReference type="ARBA" id="ARBA00035425"/>
    </source>
</evidence>
<feature type="region of interest" description="Disordered" evidence="9">
    <location>
        <begin position="97"/>
        <end position="125"/>
    </location>
</feature>
<feature type="compositionally biased region" description="Basic and acidic residues" evidence="9">
    <location>
        <begin position="97"/>
        <end position="111"/>
    </location>
</feature>
<dbReference type="Proteomes" id="UP000747542">
    <property type="component" value="Unassembled WGS sequence"/>
</dbReference>
<proteinExistence type="inferred from homology"/>
<evidence type="ECO:0000313" key="10">
    <source>
        <dbReference type="EMBL" id="KAG7177761.1"/>
    </source>
</evidence>
<keyword evidence="6" id="KW-0687">Ribonucleoprotein</keyword>
<comment type="caution">
    <text evidence="10">The sequence shown here is derived from an EMBL/GenBank/DDBJ whole genome shotgun (WGS) entry which is preliminary data.</text>
</comment>
<dbReference type="EMBL" id="JAHLQT010001931">
    <property type="protein sequence ID" value="KAG7177761.1"/>
    <property type="molecule type" value="Genomic_DNA"/>
</dbReference>
<dbReference type="AlphaFoldDB" id="A0A8J5NG36"/>
<evidence type="ECO:0000256" key="6">
    <source>
        <dbReference type="ARBA" id="ARBA00023274"/>
    </source>
</evidence>
<dbReference type="GO" id="GO:0003735">
    <property type="term" value="F:structural constituent of ribosome"/>
    <property type="evidence" value="ECO:0007669"/>
    <property type="project" value="InterPro"/>
</dbReference>
<dbReference type="GO" id="GO:0032543">
    <property type="term" value="P:mitochondrial translation"/>
    <property type="evidence" value="ECO:0007669"/>
    <property type="project" value="InterPro"/>
</dbReference>
<reference evidence="10" key="1">
    <citation type="journal article" date="2021" name="Sci. Adv.">
        <title>The American lobster genome reveals insights on longevity, neural, and immune adaptations.</title>
        <authorList>
            <person name="Polinski J.M."/>
            <person name="Zimin A.V."/>
            <person name="Clark K.F."/>
            <person name="Kohn A.B."/>
            <person name="Sadowski N."/>
            <person name="Timp W."/>
            <person name="Ptitsyn A."/>
            <person name="Khanna P."/>
            <person name="Romanova D.Y."/>
            <person name="Williams P."/>
            <person name="Greenwood S.J."/>
            <person name="Moroz L.L."/>
            <person name="Walt D.R."/>
            <person name="Bodnar A.G."/>
        </authorList>
    </citation>
    <scope>NUCLEOTIDE SEQUENCE</scope>
    <source>
        <strain evidence="10">GMGI-L3</strain>
    </source>
</reference>
<feature type="non-terminal residue" evidence="10">
    <location>
        <position position="1"/>
    </location>
</feature>
<accession>A0A8J5NG36</accession>
<dbReference type="OrthoDB" id="10249237at2759"/>
<comment type="subcellular location">
    <subcellularLocation>
        <location evidence="1">Mitochondrion</location>
    </subcellularLocation>
</comment>
<name>A0A8J5NG36_HOMAM</name>
<keyword evidence="4 10" id="KW-0689">Ribosomal protein</keyword>
<keyword evidence="3" id="KW-0809">Transit peptide</keyword>
<dbReference type="GO" id="GO:0005762">
    <property type="term" value="C:mitochondrial large ribosomal subunit"/>
    <property type="evidence" value="ECO:0007669"/>
    <property type="project" value="InterPro"/>
</dbReference>
<gene>
    <name evidence="10" type="primary">mRpL52-L</name>
    <name evidence="10" type="ORF">Hamer_G008437</name>
</gene>
<keyword evidence="5" id="KW-0496">Mitochondrion</keyword>
<sequence>MALGAAPSLLLRNGAMRSITTRCLSVTPCVLGKFPKSFDTSMGAHGPLINGPDYTFLDGRPTPLRIGQRKRALKQREVSAKVLQLLKETKFAIEHHKKLQDEEQQKKHDILASKLKPKGQALLHK</sequence>